<keyword evidence="5 14" id="KW-0347">Helicase</keyword>
<name>A0ABT0ESV9_9PSED</name>
<keyword evidence="3" id="KW-0227">DNA damage</keyword>
<evidence type="ECO:0000313" key="17">
    <source>
        <dbReference type="EMBL" id="MCK1788714.1"/>
    </source>
</evidence>
<dbReference type="InterPro" id="IPR014017">
    <property type="entry name" value="DNA_helicase_UvrD-like_C"/>
</dbReference>
<dbReference type="InterPro" id="IPR000212">
    <property type="entry name" value="DNA_helicase_UvrD/REP"/>
</dbReference>
<evidence type="ECO:0000256" key="9">
    <source>
        <dbReference type="ARBA" id="ARBA00023204"/>
    </source>
</evidence>
<evidence type="ECO:0000256" key="1">
    <source>
        <dbReference type="ARBA" id="ARBA00022722"/>
    </source>
</evidence>
<evidence type="ECO:0000256" key="5">
    <source>
        <dbReference type="ARBA" id="ARBA00022806"/>
    </source>
</evidence>
<dbReference type="PROSITE" id="PS51217">
    <property type="entry name" value="UVRD_HELICASE_CTER"/>
    <property type="match status" value="1"/>
</dbReference>
<dbReference type="PANTHER" id="PTHR11070">
    <property type="entry name" value="UVRD / RECB / PCRA DNA HELICASE FAMILY MEMBER"/>
    <property type="match status" value="1"/>
</dbReference>
<dbReference type="PROSITE" id="PS51198">
    <property type="entry name" value="UVRD_HELICASE_ATP_BIND"/>
    <property type="match status" value="1"/>
</dbReference>
<dbReference type="InterPro" id="IPR011604">
    <property type="entry name" value="PDDEXK-like_dom_sf"/>
</dbReference>
<dbReference type="SUPFAM" id="SSF52540">
    <property type="entry name" value="P-loop containing nucleoside triphosphate hydrolases"/>
    <property type="match status" value="1"/>
</dbReference>
<gene>
    <name evidence="17" type="ORF">L9059_00605</name>
</gene>
<evidence type="ECO:0000256" key="6">
    <source>
        <dbReference type="ARBA" id="ARBA00022839"/>
    </source>
</evidence>
<evidence type="ECO:0000256" key="8">
    <source>
        <dbReference type="ARBA" id="ARBA00023125"/>
    </source>
</evidence>
<dbReference type="Proteomes" id="UP001299876">
    <property type="component" value="Unassembled WGS sequence"/>
</dbReference>
<evidence type="ECO:0000259" key="16">
    <source>
        <dbReference type="PROSITE" id="PS51217"/>
    </source>
</evidence>
<dbReference type="EC" id="5.6.2.4" evidence="12"/>
<dbReference type="EMBL" id="JAKNRW010000001">
    <property type="protein sequence ID" value="MCK1788714.1"/>
    <property type="molecule type" value="Genomic_DNA"/>
</dbReference>
<dbReference type="Gene3D" id="1.10.486.10">
    <property type="entry name" value="PCRA, domain 4"/>
    <property type="match status" value="1"/>
</dbReference>
<dbReference type="RefSeq" id="WP_247285726.1">
    <property type="nucleotide sequence ID" value="NZ_JAKNRW010000001.1"/>
</dbReference>
<evidence type="ECO:0000256" key="4">
    <source>
        <dbReference type="ARBA" id="ARBA00022801"/>
    </source>
</evidence>
<feature type="binding site" evidence="14">
    <location>
        <begin position="45"/>
        <end position="52"/>
    </location>
    <ligand>
        <name>ATP</name>
        <dbReference type="ChEBI" id="CHEBI:30616"/>
    </ligand>
</feature>
<keyword evidence="8" id="KW-0238">DNA-binding</keyword>
<dbReference type="Gene3D" id="3.40.50.300">
    <property type="entry name" value="P-loop containing nucleotide triphosphate hydrolases"/>
    <property type="match status" value="3"/>
</dbReference>
<keyword evidence="6" id="KW-0269">Exonuclease</keyword>
<dbReference type="InterPro" id="IPR027417">
    <property type="entry name" value="P-loop_NTPase"/>
</dbReference>
<keyword evidence="1" id="KW-0540">Nuclease</keyword>
<dbReference type="PANTHER" id="PTHR11070:SF67">
    <property type="entry name" value="DNA 3'-5' HELICASE"/>
    <property type="match status" value="1"/>
</dbReference>
<protein>
    <recommendedName>
        <fullName evidence="12">DNA 3'-5' helicase</fullName>
        <ecNumber evidence="12">5.6.2.4</ecNumber>
    </recommendedName>
</protein>
<dbReference type="Gene3D" id="3.90.320.10">
    <property type="match status" value="1"/>
</dbReference>
<keyword evidence="7 14" id="KW-0067">ATP-binding</keyword>
<comment type="caution">
    <text evidence="17">The sequence shown here is derived from an EMBL/GenBank/DDBJ whole genome shotgun (WGS) entry which is preliminary data.</text>
</comment>
<dbReference type="Pfam" id="PF13361">
    <property type="entry name" value="UvrD_C"/>
    <property type="match status" value="1"/>
</dbReference>
<evidence type="ECO:0000256" key="2">
    <source>
        <dbReference type="ARBA" id="ARBA00022741"/>
    </source>
</evidence>
<organism evidence="17 18">
    <name type="scientific">Pseudomonas violetae</name>
    <dbReference type="NCBI Taxonomy" id="2915813"/>
    <lineage>
        <taxon>Bacteria</taxon>
        <taxon>Pseudomonadati</taxon>
        <taxon>Pseudomonadota</taxon>
        <taxon>Gammaproteobacteria</taxon>
        <taxon>Pseudomonadales</taxon>
        <taxon>Pseudomonadaceae</taxon>
        <taxon>Pseudomonas</taxon>
    </lineage>
</organism>
<evidence type="ECO:0000256" key="12">
    <source>
        <dbReference type="ARBA" id="ARBA00034808"/>
    </source>
</evidence>
<keyword evidence="4 14" id="KW-0378">Hydrolase</keyword>
<feature type="domain" description="UvrD-like helicase C-terminal" evidence="16">
    <location>
        <begin position="506"/>
        <end position="764"/>
    </location>
</feature>
<proteinExistence type="predicted"/>
<evidence type="ECO:0000259" key="15">
    <source>
        <dbReference type="PROSITE" id="PS51198"/>
    </source>
</evidence>
<evidence type="ECO:0000256" key="10">
    <source>
        <dbReference type="ARBA" id="ARBA00023235"/>
    </source>
</evidence>
<keyword evidence="10" id="KW-0413">Isomerase</keyword>
<comment type="catalytic activity">
    <reaction evidence="13">
        <text>ATP + H2O = ADP + phosphate + H(+)</text>
        <dbReference type="Rhea" id="RHEA:13065"/>
        <dbReference type="ChEBI" id="CHEBI:15377"/>
        <dbReference type="ChEBI" id="CHEBI:15378"/>
        <dbReference type="ChEBI" id="CHEBI:30616"/>
        <dbReference type="ChEBI" id="CHEBI:43474"/>
        <dbReference type="ChEBI" id="CHEBI:456216"/>
        <dbReference type="EC" id="5.6.2.4"/>
    </reaction>
</comment>
<sequence length="1123" mass="122859">MNAFVQLPVLPHLDPIFAGIRGLEIDDAAARAMAIDPRRSLILLAPAGSGKTTTLMLRLLSCLTVVERPEEVLAVTFTNMAAAEIVERVISTLQQASTGVEPEKSQDIPQYRLARLVLERDVQLGWNLLLNPSRLRIMTFDSFCASLASKTPIMSGLGGGKTTDDASLVYRLAILETLKSVNDNDIPAALSEALEAVLSFAKNRFETLVPLFESLLAKRDQWAGRIMALDIEGMQQAVSATVLEAAEGAISVILGSDLERAMSCLERASGVLDGFEWAAGTPQLHGDEASLKYLRDFAAYMVTTTGTVRARVNVSNGFPAKHPLTIEMNEILSDIKMGGNTDLFADALMMLATLPELAYPARSAKMVEHFTVILRYLLANLTLAMEATNSLDFPEIAQRAIQALGAGESVGDALLEEDRILHIMVDEFQDTNQAQYDLMKLLVENWEQDDNRSIAFVADGFQSIYLFRGADLNLFTSVVNAKTFGPKEMEILRLTVNFRSLPGVVAWNNAAYADVFKDSAYEFVPSVPFRKGEGGMQVHPIATGPLGEADKVVEIIQQALAEDATKSIAILVRGRSHLKHILPRLKDAGIEVRGKDIDPIGEAAPISEVISLIRAFWHAGDRASWMALLRAAFVGLSWADCLVIARGHGVIRQALQSDTVQADLSEEGRTRVLSLLAVLDGVDRSSRGSELAWAVKSAWIALGGPATVNAGQMDDVETIFKLLSAHTETGDLVDPQAFFRAIDKAYASPKAGAVNVMTLHASKGVEFDVVLLPGLNKGGGKDESPLFYWRSVQGVFSVVPNLGDLDPKTPESRLFKFVGRMVRKDVSDEVGRTGYVGTTRAREHCHLLACVEALPLTPVEGEEPQQKEIKPTANSLLECLWSAVGHEMNQVVPAYPIAVETTSGVPSKARLAQGFTVQLPKSVFVPAATNDQVPTENELSDELREEEGSDYRAKTRGVVYHWFAEQIGKQGVEGWDAHRVRGKSQAIASMLRREGYPAAEVPAAVATVVSLLVNTVESEAGRWILKKRPGSGHEVQVSAYRNGRWIHRFLDCSFVEDNVYWLADYKSPECPEGMSEDAFVAREIERYRAKMEEYEQAVIDAGVTLPVKKVLFFPAFKRLAEVV</sequence>
<comment type="catalytic activity">
    <reaction evidence="11">
        <text>Couples ATP hydrolysis with the unwinding of duplex DNA by translocating in the 3'-5' direction.</text>
        <dbReference type="EC" id="5.6.2.4"/>
    </reaction>
</comment>
<dbReference type="InterPro" id="IPR014016">
    <property type="entry name" value="UvrD-like_ATP-bd"/>
</dbReference>
<evidence type="ECO:0000256" key="14">
    <source>
        <dbReference type="PROSITE-ProRule" id="PRU00560"/>
    </source>
</evidence>
<evidence type="ECO:0000256" key="3">
    <source>
        <dbReference type="ARBA" id="ARBA00022763"/>
    </source>
</evidence>
<keyword evidence="9" id="KW-0234">DNA repair</keyword>
<keyword evidence="2 14" id="KW-0547">Nucleotide-binding</keyword>
<evidence type="ECO:0000256" key="11">
    <source>
        <dbReference type="ARBA" id="ARBA00034617"/>
    </source>
</evidence>
<evidence type="ECO:0000313" key="18">
    <source>
        <dbReference type="Proteomes" id="UP001299876"/>
    </source>
</evidence>
<accession>A0ABT0ESV9</accession>
<keyword evidence="18" id="KW-1185">Reference proteome</keyword>
<evidence type="ECO:0000256" key="7">
    <source>
        <dbReference type="ARBA" id="ARBA00022840"/>
    </source>
</evidence>
<reference evidence="17 18" key="1">
    <citation type="submission" date="2022-02" db="EMBL/GenBank/DDBJ databases">
        <title>Comparative genomics of the first Antarctic Pseudomonas spp. capable of biotransforming 2,4,6-Trinitrotoluene.</title>
        <authorList>
            <person name="Cabrera M.A."/>
            <person name="Marquez S.L."/>
            <person name="Perez-Donoso J.M."/>
        </authorList>
    </citation>
    <scope>NUCLEOTIDE SEQUENCE [LARGE SCALE GENOMIC DNA]</scope>
    <source>
        <strain evidence="17 18">TNT19</strain>
    </source>
</reference>
<feature type="domain" description="UvrD-like helicase ATP-binding" evidence="15">
    <location>
        <begin position="24"/>
        <end position="501"/>
    </location>
</feature>
<dbReference type="Pfam" id="PF00580">
    <property type="entry name" value="UvrD-helicase"/>
    <property type="match status" value="1"/>
</dbReference>
<evidence type="ECO:0000256" key="13">
    <source>
        <dbReference type="ARBA" id="ARBA00048988"/>
    </source>
</evidence>